<dbReference type="PROSITE" id="PS51257">
    <property type="entry name" value="PROKAR_LIPOPROTEIN"/>
    <property type="match status" value="1"/>
</dbReference>
<dbReference type="SUPFAM" id="SSF111369">
    <property type="entry name" value="HlyD-like secretion proteins"/>
    <property type="match status" value="1"/>
</dbReference>
<dbReference type="Gene3D" id="2.40.420.20">
    <property type="match status" value="1"/>
</dbReference>
<feature type="domain" description="CzcB-like barrel-sandwich hybrid" evidence="5">
    <location>
        <begin position="68"/>
        <end position="222"/>
    </location>
</feature>
<dbReference type="InterPro" id="IPR058792">
    <property type="entry name" value="Beta-barrel_RND_2"/>
</dbReference>
<evidence type="ECO:0000313" key="7">
    <source>
        <dbReference type="Proteomes" id="UP001597460"/>
    </source>
</evidence>
<evidence type="ECO:0000259" key="4">
    <source>
        <dbReference type="Pfam" id="PF25954"/>
    </source>
</evidence>
<feature type="signal peptide" evidence="3">
    <location>
        <begin position="1"/>
        <end position="24"/>
    </location>
</feature>
<evidence type="ECO:0000256" key="2">
    <source>
        <dbReference type="SAM" id="Coils"/>
    </source>
</evidence>
<keyword evidence="7" id="KW-1185">Reference proteome</keyword>
<comment type="caution">
    <text evidence="6">The sequence shown here is derived from an EMBL/GenBank/DDBJ whole genome shotgun (WGS) entry which is preliminary data.</text>
</comment>
<gene>
    <name evidence="6" type="ORF">ACFSVN_09430</name>
</gene>
<comment type="similarity">
    <text evidence="1">Belongs to the membrane fusion protein (MFP) (TC 8.A.1) family.</text>
</comment>
<dbReference type="EMBL" id="JBHULI010000024">
    <property type="protein sequence ID" value="MFD2532664.1"/>
    <property type="molecule type" value="Genomic_DNA"/>
</dbReference>
<sequence>MRNPVSVIKLMLAAILVLTLGSCSESETDPNQRQGNLVVPSVEAVQARYGSLPLVERFSGNVRSKNQVALYPEISGVVEQIFVQNGDYVNKGDKLVQMNTNVLEKQLQQAEAGYKIANAQLKQSKAGLTEIENEYRRVKQLEEKNLTSQVEVDQIEGQLLSAQANVELAEARLEQAESLVDQRRDELNKAIVRAPISGTVGQRNAEIGMQVSTNSQLFLIGDLSNLTVEIILTENMLNQIQIGQTARILVEDRNGNEQVVSAELSRISPFLNEVTRSTEAEIDVNNDSRLLRPGMFVPVDILFGESEQATLIPVSALYTDPTSGEAGVFIASSLGSEIEPVSDTSDSSGGPGAMTEPTQVEFKPITVLAEGRMELGVSGVESGQWIVTVGQDLLSEGRTEARVRAMSWDRIYQLQNLQREDLLNEIMQERDTDLSNVNL</sequence>
<evidence type="ECO:0000313" key="6">
    <source>
        <dbReference type="EMBL" id="MFD2532664.1"/>
    </source>
</evidence>
<dbReference type="InterPro" id="IPR006143">
    <property type="entry name" value="RND_pump_MFP"/>
</dbReference>
<dbReference type="NCBIfam" id="TIGR01730">
    <property type="entry name" value="RND_mfp"/>
    <property type="match status" value="1"/>
</dbReference>
<keyword evidence="3" id="KW-0732">Signal</keyword>
<proteinExistence type="inferred from homology"/>
<dbReference type="PANTHER" id="PTHR30469:SF15">
    <property type="entry name" value="HLYD FAMILY OF SECRETION PROTEINS"/>
    <property type="match status" value="1"/>
</dbReference>
<keyword evidence="2" id="KW-0175">Coiled coil</keyword>
<dbReference type="Gene3D" id="1.10.287.470">
    <property type="entry name" value="Helix hairpin bin"/>
    <property type="match status" value="1"/>
</dbReference>
<organism evidence="6 7">
    <name type="scientific">Gracilimonas halophila</name>
    <dbReference type="NCBI Taxonomy" id="1834464"/>
    <lineage>
        <taxon>Bacteria</taxon>
        <taxon>Pseudomonadati</taxon>
        <taxon>Balneolota</taxon>
        <taxon>Balneolia</taxon>
        <taxon>Balneolales</taxon>
        <taxon>Balneolaceae</taxon>
        <taxon>Gracilimonas</taxon>
    </lineage>
</organism>
<accession>A0ABW5JJD4</accession>
<dbReference type="Proteomes" id="UP001597460">
    <property type="component" value="Unassembled WGS sequence"/>
</dbReference>
<feature type="coiled-coil region" evidence="2">
    <location>
        <begin position="100"/>
        <end position="193"/>
    </location>
</feature>
<reference evidence="7" key="1">
    <citation type="journal article" date="2019" name="Int. J. Syst. Evol. Microbiol.">
        <title>The Global Catalogue of Microorganisms (GCM) 10K type strain sequencing project: providing services to taxonomists for standard genome sequencing and annotation.</title>
        <authorList>
            <consortium name="The Broad Institute Genomics Platform"/>
            <consortium name="The Broad Institute Genome Sequencing Center for Infectious Disease"/>
            <person name="Wu L."/>
            <person name="Ma J."/>
        </authorList>
    </citation>
    <scope>NUCLEOTIDE SEQUENCE [LARGE SCALE GENOMIC DNA]</scope>
    <source>
        <strain evidence="7">KCTC 52042</strain>
    </source>
</reference>
<name>A0ABW5JJD4_9BACT</name>
<dbReference type="InterPro" id="IPR058647">
    <property type="entry name" value="BSH_CzcB-like"/>
</dbReference>
<dbReference type="Gene3D" id="2.40.50.100">
    <property type="match status" value="1"/>
</dbReference>
<dbReference type="RefSeq" id="WP_390301482.1">
    <property type="nucleotide sequence ID" value="NZ_JBHULI010000024.1"/>
</dbReference>
<evidence type="ECO:0000256" key="1">
    <source>
        <dbReference type="ARBA" id="ARBA00009477"/>
    </source>
</evidence>
<protein>
    <submittedName>
        <fullName evidence="6">Efflux RND transporter periplasmic adaptor subunit</fullName>
    </submittedName>
</protein>
<evidence type="ECO:0000259" key="5">
    <source>
        <dbReference type="Pfam" id="PF25973"/>
    </source>
</evidence>
<dbReference type="PANTHER" id="PTHR30469">
    <property type="entry name" value="MULTIDRUG RESISTANCE PROTEIN MDTA"/>
    <property type="match status" value="1"/>
</dbReference>
<feature type="chain" id="PRO_5045143937" evidence="3">
    <location>
        <begin position="25"/>
        <end position="439"/>
    </location>
</feature>
<evidence type="ECO:0000256" key="3">
    <source>
        <dbReference type="SAM" id="SignalP"/>
    </source>
</evidence>
<dbReference type="Pfam" id="PF25954">
    <property type="entry name" value="Beta-barrel_RND_2"/>
    <property type="match status" value="1"/>
</dbReference>
<dbReference type="Pfam" id="PF25973">
    <property type="entry name" value="BSH_CzcB"/>
    <property type="match status" value="1"/>
</dbReference>
<feature type="domain" description="CusB-like beta-barrel" evidence="4">
    <location>
        <begin position="229"/>
        <end position="300"/>
    </location>
</feature>
<dbReference type="Gene3D" id="2.40.30.170">
    <property type="match status" value="1"/>
</dbReference>